<comment type="function">
    <text evidence="3">Required for maturation of 30S ribosomal subunits.</text>
</comment>
<evidence type="ECO:0000256" key="3">
    <source>
        <dbReference type="HAMAP-Rule" id="MF_01077"/>
    </source>
</evidence>
<evidence type="ECO:0000259" key="4">
    <source>
        <dbReference type="Pfam" id="PF02576"/>
    </source>
</evidence>
<evidence type="ECO:0000256" key="1">
    <source>
        <dbReference type="ARBA" id="ARBA00022490"/>
    </source>
</evidence>
<dbReference type="PANTHER" id="PTHR33867">
    <property type="entry name" value="RIBOSOME MATURATION FACTOR RIMP"/>
    <property type="match status" value="1"/>
</dbReference>
<dbReference type="Proteomes" id="UP000277811">
    <property type="component" value="Unassembled WGS sequence"/>
</dbReference>
<dbReference type="PANTHER" id="PTHR33867:SF1">
    <property type="entry name" value="RIBOSOME MATURATION FACTOR RIMP"/>
    <property type="match status" value="1"/>
</dbReference>
<protein>
    <recommendedName>
        <fullName evidence="3">Ribosome maturation factor RimP</fullName>
    </recommendedName>
</protein>
<dbReference type="InterPro" id="IPR003728">
    <property type="entry name" value="Ribosome_maturation_RimP"/>
</dbReference>
<sequence length="165" mass="19055">MMRNTRSRKWGIELAREQIEQLVANLVGNIITNTGLELVDVEYVKERDWYLRVFLDKLGGIEVEDCQWVSEKLESELDRLDPIRDSYYLEISSPGLDRPLKKEADFTRYRGETVDVHMFAPLDGRKMFTGTLLGLNDGNITINMDGTETSIAQEKVSQVRLHIDF</sequence>
<gene>
    <name evidence="3" type="primary">rimP</name>
    <name evidence="6" type="ORF">LUCI_3317</name>
</gene>
<dbReference type="Gene3D" id="3.30.300.70">
    <property type="entry name" value="RimP-like superfamily, N-terminal"/>
    <property type="match status" value="1"/>
</dbReference>
<organism evidence="6 7">
    <name type="scientific">Lucifera butyrica</name>
    <dbReference type="NCBI Taxonomy" id="1351585"/>
    <lineage>
        <taxon>Bacteria</taxon>
        <taxon>Bacillati</taxon>
        <taxon>Bacillota</taxon>
        <taxon>Negativicutes</taxon>
        <taxon>Veillonellales</taxon>
        <taxon>Veillonellaceae</taxon>
        <taxon>Lucifera</taxon>
    </lineage>
</organism>
<dbReference type="HAMAP" id="MF_01077">
    <property type="entry name" value="RimP"/>
    <property type="match status" value="1"/>
</dbReference>
<dbReference type="Gene3D" id="2.30.30.180">
    <property type="entry name" value="Ribosome maturation factor RimP, C-terminal domain"/>
    <property type="match status" value="1"/>
</dbReference>
<dbReference type="SUPFAM" id="SSF75420">
    <property type="entry name" value="YhbC-like, N-terminal domain"/>
    <property type="match status" value="1"/>
</dbReference>
<evidence type="ECO:0000259" key="5">
    <source>
        <dbReference type="Pfam" id="PF17384"/>
    </source>
</evidence>
<dbReference type="InterPro" id="IPR036847">
    <property type="entry name" value="RimP_C_sf"/>
</dbReference>
<name>A0A498RD46_9FIRM</name>
<dbReference type="AlphaFoldDB" id="A0A498RD46"/>
<feature type="domain" description="Ribosome maturation factor RimP C-terminal" evidence="5">
    <location>
        <begin position="100"/>
        <end position="165"/>
    </location>
</feature>
<keyword evidence="7" id="KW-1185">Reference proteome</keyword>
<dbReference type="InterPro" id="IPR028998">
    <property type="entry name" value="RimP_C"/>
</dbReference>
<reference evidence="6 7" key="1">
    <citation type="submission" date="2018-06" db="EMBL/GenBank/DDBJ databases">
        <authorList>
            <person name="Strepis N."/>
        </authorList>
    </citation>
    <scope>NUCLEOTIDE SEQUENCE [LARGE SCALE GENOMIC DNA]</scope>
    <source>
        <strain evidence="6">LUCI</strain>
    </source>
</reference>
<dbReference type="EMBL" id="UPPP01000083">
    <property type="protein sequence ID" value="VBB08052.1"/>
    <property type="molecule type" value="Genomic_DNA"/>
</dbReference>
<dbReference type="Pfam" id="PF17384">
    <property type="entry name" value="DUF150_C"/>
    <property type="match status" value="1"/>
</dbReference>
<evidence type="ECO:0000313" key="7">
    <source>
        <dbReference type="Proteomes" id="UP000277811"/>
    </source>
</evidence>
<dbReference type="SUPFAM" id="SSF74942">
    <property type="entry name" value="YhbC-like, C-terminal domain"/>
    <property type="match status" value="1"/>
</dbReference>
<evidence type="ECO:0000256" key="2">
    <source>
        <dbReference type="ARBA" id="ARBA00022517"/>
    </source>
</evidence>
<dbReference type="CDD" id="cd01734">
    <property type="entry name" value="YlxS_C"/>
    <property type="match status" value="1"/>
</dbReference>
<dbReference type="InterPro" id="IPR028989">
    <property type="entry name" value="RimP_N"/>
</dbReference>
<feature type="domain" description="Ribosome maturation factor RimP N-terminal" evidence="4">
    <location>
        <begin position="27"/>
        <end position="97"/>
    </location>
</feature>
<keyword evidence="1 3" id="KW-0963">Cytoplasm</keyword>
<proteinExistence type="inferred from homology"/>
<comment type="subcellular location">
    <subcellularLocation>
        <location evidence="3">Cytoplasm</location>
    </subcellularLocation>
</comment>
<dbReference type="InterPro" id="IPR035956">
    <property type="entry name" value="RimP_N_sf"/>
</dbReference>
<dbReference type="GO" id="GO:0000028">
    <property type="term" value="P:ribosomal small subunit assembly"/>
    <property type="evidence" value="ECO:0007669"/>
    <property type="project" value="TreeGrafter"/>
</dbReference>
<comment type="similarity">
    <text evidence="3">Belongs to the RimP family.</text>
</comment>
<keyword evidence="2 3" id="KW-0690">Ribosome biogenesis</keyword>
<evidence type="ECO:0000313" key="6">
    <source>
        <dbReference type="EMBL" id="VBB08052.1"/>
    </source>
</evidence>
<dbReference type="GO" id="GO:0006412">
    <property type="term" value="P:translation"/>
    <property type="evidence" value="ECO:0007669"/>
    <property type="project" value="TreeGrafter"/>
</dbReference>
<dbReference type="GO" id="GO:0005829">
    <property type="term" value="C:cytosol"/>
    <property type="evidence" value="ECO:0007669"/>
    <property type="project" value="TreeGrafter"/>
</dbReference>
<accession>A0A498RD46</accession>
<dbReference type="FunFam" id="3.30.300.70:FF:000001">
    <property type="entry name" value="Ribosome maturation factor RimP"/>
    <property type="match status" value="1"/>
</dbReference>
<dbReference type="Pfam" id="PF02576">
    <property type="entry name" value="RimP_N"/>
    <property type="match status" value="1"/>
</dbReference>